<dbReference type="FunFam" id="1.10.600.10:FF:000001">
    <property type="entry name" value="Geranylgeranyl diphosphate synthase"/>
    <property type="match status" value="1"/>
</dbReference>
<keyword evidence="7" id="KW-0460">Magnesium</keyword>
<dbReference type="EC" id="2.5.1.10" evidence="3"/>
<dbReference type="PANTHER" id="PTHR43281">
    <property type="entry name" value="FARNESYL DIPHOSPHATE SYNTHASE"/>
    <property type="match status" value="1"/>
</dbReference>
<dbReference type="Proteomes" id="UP000215224">
    <property type="component" value="Chromosome"/>
</dbReference>
<dbReference type="EMBL" id="CP018866">
    <property type="protein sequence ID" value="AST92444.1"/>
    <property type="molecule type" value="Genomic_DNA"/>
</dbReference>
<dbReference type="STRING" id="1314751.GCA_001591425_01010"/>
<dbReference type="GO" id="GO:0046872">
    <property type="term" value="F:metal ion binding"/>
    <property type="evidence" value="ECO:0007669"/>
    <property type="project" value="UniProtKB-KW"/>
</dbReference>
<dbReference type="SFLD" id="SFLDS00005">
    <property type="entry name" value="Isoprenoid_Synthase_Type_I"/>
    <property type="match status" value="1"/>
</dbReference>
<dbReference type="PROSITE" id="PS00444">
    <property type="entry name" value="POLYPRENYL_SYNTHASE_2"/>
    <property type="match status" value="1"/>
</dbReference>
<evidence type="ECO:0000256" key="12">
    <source>
        <dbReference type="RuleBase" id="RU004466"/>
    </source>
</evidence>
<dbReference type="GO" id="GO:0005737">
    <property type="term" value="C:cytoplasm"/>
    <property type="evidence" value="ECO:0007669"/>
    <property type="project" value="UniProtKB-ARBA"/>
</dbReference>
<gene>
    <name evidence="13" type="ORF">BC6307_14645</name>
</gene>
<keyword evidence="5 12" id="KW-0808">Transferase</keyword>
<evidence type="ECO:0000256" key="5">
    <source>
        <dbReference type="ARBA" id="ARBA00022679"/>
    </source>
</evidence>
<dbReference type="InterPro" id="IPR033749">
    <property type="entry name" value="Polyprenyl_synt_CS"/>
</dbReference>
<dbReference type="PANTHER" id="PTHR43281:SF1">
    <property type="entry name" value="FARNESYL DIPHOSPHATE SYNTHASE"/>
    <property type="match status" value="1"/>
</dbReference>
<comment type="similarity">
    <text evidence="2 12">Belongs to the FPP/GGPP synthase family.</text>
</comment>
<evidence type="ECO:0000256" key="2">
    <source>
        <dbReference type="ARBA" id="ARBA00006706"/>
    </source>
</evidence>
<protein>
    <recommendedName>
        <fullName evidence="4">Farnesyl diphosphate synthase</fullName>
        <ecNumber evidence="3">2.5.1.10</ecNumber>
    </recommendedName>
    <alternativeName>
        <fullName evidence="10">(2E,6E)-farnesyl diphosphate synthase</fullName>
    </alternativeName>
    <alternativeName>
        <fullName evidence="9">Geranyltranstransferase</fullName>
    </alternativeName>
</protein>
<keyword evidence="8" id="KW-0414">Isoprene biosynthesis</keyword>
<evidence type="ECO:0000313" key="14">
    <source>
        <dbReference type="Proteomes" id="UP000215224"/>
    </source>
</evidence>
<comment type="cofactor">
    <cofactor evidence="1">
        <name>Mg(2+)</name>
        <dbReference type="ChEBI" id="CHEBI:18420"/>
    </cofactor>
</comment>
<evidence type="ECO:0000256" key="3">
    <source>
        <dbReference type="ARBA" id="ARBA00012439"/>
    </source>
</evidence>
<evidence type="ECO:0000256" key="8">
    <source>
        <dbReference type="ARBA" id="ARBA00023229"/>
    </source>
</evidence>
<evidence type="ECO:0000256" key="11">
    <source>
        <dbReference type="ARBA" id="ARBA00049399"/>
    </source>
</evidence>
<dbReference type="Gene3D" id="1.10.600.10">
    <property type="entry name" value="Farnesyl Diphosphate Synthase"/>
    <property type="match status" value="1"/>
</dbReference>
<dbReference type="GO" id="GO:0016114">
    <property type="term" value="P:terpenoid biosynthetic process"/>
    <property type="evidence" value="ECO:0007669"/>
    <property type="project" value="UniProtKB-ARBA"/>
</dbReference>
<reference evidence="13 14" key="1">
    <citation type="submission" date="2016-12" db="EMBL/GenBank/DDBJ databases">
        <title>The whole genome sequencing and assembly of Bacillus cohnii DSM 6307T strain.</title>
        <authorList>
            <person name="Lee Y.-J."/>
            <person name="Yi H."/>
            <person name="Bahn Y.-S."/>
            <person name="Kim J.F."/>
            <person name="Lee D.-W."/>
        </authorList>
    </citation>
    <scope>NUCLEOTIDE SEQUENCE [LARGE SCALE GENOMIC DNA]</scope>
    <source>
        <strain evidence="13 14">DSM 6307</strain>
    </source>
</reference>
<evidence type="ECO:0000256" key="6">
    <source>
        <dbReference type="ARBA" id="ARBA00022723"/>
    </source>
</evidence>
<proteinExistence type="inferred from homology"/>
<keyword evidence="14" id="KW-1185">Reference proteome</keyword>
<dbReference type="RefSeq" id="WP_066412959.1">
    <property type="nucleotide sequence ID" value="NZ_CP018866.1"/>
</dbReference>
<dbReference type="PROSITE" id="PS00723">
    <property type="entry name" value="POLYPRENYL_SYNTHASE_1"/>
    <property type="match status" value="1"/>
</dbReference>
<dbReference type="Pfam" id="PF00348">
    <property type="entry name" value="polyprenyl_synt"/>
    <property type="match status" value="1"/>
</dbReference>
<dbReference type="InterPro" id="IPR053378">
    <property type="entry name" value="Prenyl_diphosphate_synthase"/>
</dbReference>
<keyword evidence="6" id="KW-0479">Metal-binding</keyword>
<dbReference type="SFLD" id="SFLDG01017">
    <property type="entry name" value="Polyprenyl_Transferase_Like"/>
    <property type="match status" value="1"/>
</dbReference>
<dbReference type="CDD" id="cd00685">
    <property type="entry name" value="Trans_IPPS_HT"/>
    <property type="match status" value="1"/>
</dbReference>
<dbReference type="NCBIfam" id="NF045485">
    <property type="entry name" value="FPPsyn"/>
    <property type="match status" value="1"/>
</dbReference>
<evidence type="ECO:0000256" key="7">
    <source>
        <dbReference type="ARBA" id="ARBA00022842"/>
    </source>
</evidence>
<dbReference type="InterPro" id="IPR000092">
    <property type="entry name" value="Polyprenyl_synt"/>
</dbReference>
<dbReference type="SUPFAM" id="SSF48576">
    <property type="entry name" value="Terpenoid synthases"/>
    <property type="match status" value="1"/>
</dbReference>
<sequence length="298" mass="32815">MELVNLEQFFKENKQLVEEYLTANISELHAPTVIVDAMKYSLDAGGKRIRPLLLLATLQSFGKDEAIGLPVAAAVEMIHTYSLIHDDLPCMDDDDYRRGKLTNHKVFGEAMAVLAGDALLTFSFQVITRLIKEYKIDPLTGMKLVEELAMAAGPEGMVGGQVADMEGEGKSLSLNDLIYIHEHKTGKLLEFSLVAGATLANASEEEIKKLREVAYHIGLAFQIKDDILDIEGEQEKIGKRVGSDTANDKVTYPSLLTLEGAKDKLQEHISAAKALLSSLELKNDLLHQVCDLIGNRDH</sequence>
<evidence type="ECO:0000256" key="4">
    <source>
        <dbReference type="ARBA" id="ARBA00015100"/>
    </source>
</evidence>
<name>A0A223KSW6_9BACI</name>
<evidence type="ECO:0000256" key="1">
    <source>
        <dbReference type="ARBA" id="ARBA00001946"/>
    </source>
</evidence>
<dbReference type="GO" id="GO:0004337">
    <property type="term" value="F:(2E,6E)-farnesyl diphosphate synthase activity"/>
    <property type="evidence" value="ECO:0007669"/>
    <property type="project" value="UniProtKB-EC"/>
</dbReference>
<dbReference type="AlphaFoldDB" id="A0A223KSW6"/>
<accession>A0A223KSW6</accession>
<evidence type="ECO:0000256" key="10">
    <source>
        <dbReference type="ARBA" id="ARBA00032873"/>
    </source>
</evidence>
<dbReference type="KEGG" id="bcoh:BC6307_14645"/>
<comment type="catalytic activity">
    <reaction evidence="11">
        <text>isopentenyl diphosphate + (2E)-geranyl diphosphate = (2E,6E)-farnesyl diphosphate + diphosphate</text>
        <dbReference type="Rhea" id="RHEA:19361"/>
        <dbReference type="ChEBI" id="CHEBI:33019"/>
        <dbReference type="ChEBI" id="CHEBI:58057"/>
        <dbReference type="ChEBI" id="CHEBI:128769"/>
        <dbReference type="ChEBI" id="CHEBI:175763"/>
        <dbReference type="EC" id="2.5.1.10"/>
    </reaction>
</comment>
<evidence type="ECO:0000256" key="9">
    <source>
        <dbReference type="ARBA" id="ARBA00032380"/>
    </source>
</evidence>
<organism evidence="13 14">
    <name type="scientific">Sutcliffiella cohnii</name>
    <dbReference type="NCBI Taxonomy" id="33932"/>
    <lineage>
        <taxon>Bacteria</taxon>
        <taxon>Bacillati</taxon>
        <taxon>Bacillota</taxon>
        <taxon>Bacilli</taxon>
        <taxon>Bacillales</taxon>
        <taxon>Bacillaceae</taxon>
        <taxon>Sutcliffiella</taxon>
    </lineage>
</organism>
<evidence type="ECO:0000313" key="13">
    <source>
        <dbReference type="EMBL" id="AST92444.1"/>
    </source>
</evidence>
<dbReference type="InterPro" id="IPR008949">
    <property type="entry name" value="Isoprenoid_synthase_dom_sf"/>
</dbReference>